<dbReference type="AlphaFoldDB" id="A0AAV0LGT3"/>
<reference evidence="2" key="1">
    <citation type="submission" date="2022-08" db="EMBL/GenBank/DDBJ databases">
        <authorList>
            <person name="Gutierrez-Valencia J."/>
        </authorList>
    </citation>
    <scope>NUCLEOTIDE SEQUENCE</scope>
</reference>
<gene>
    <name evidence="1" type="ORF">LITE_LOCUS23883</name>
    <name evidence="2" type="ORF">LITE_LOCUS23886</name>
</gene>
<evidence type="ECO:0000313" key="1">
    <source>
        <dbReference type="EMBL" id="CAI0433487.1"/>
    </source>
</evidence>
<sequence length="74" mass="8796">PFNVFLPQQYTKAGSSLAYHLIPKLQEKGTIQWHQNWFNEWSMFIRSFSLNCRKRVKGGRRNQSSMTQICHKPL</sequence>
<name>A0AAV0LGT3_9ROSI</name>
<keyword evidence="3" id="KW-1185">Reference proteome</keyword>
<dbReference type="Proteomes" id="UP001154282">
    <property type="component" value="Unassembled WGS sequence"/>
</dbReference>
<protein>
    <submittedName>
        <fullName evidence="2">Uncharacterized protein</fullName>
    </submittedName>
</protein>
<accession>A0AAV0LGT3</accession>
<feature type="non-terminal residue" evidence="2">
    <location>
        <position position="1"/>
    </location>
</feature>
<proteinExistence type="predicted"/>
<dbReference type="EMBL" id="CAMGYJ010000006">
    <property type="protein sequence ID" value="CAI0433487.1"/>
    <property type="molecule type" value="Genomic_DNA"/>
</dbReference>
<comment type="caution">
    <text evidence="2">The sequence shown here is derived from an EMBL/GenBank/DDBJ whole genome shotgun (WGS) entry which is preliminary data.</text>
</comment>
<organism evidence="2 3">
    <name type="scientific">Linum tenue</name>
    <dbReference type="NCBI Taxonomy" id="586396"/>
    <lineage>
        <taxon>Eukaryota</taxon>
        <taxon>Viridiplantae</taxon>
        <taxon>Streptophyta</taxon>
        <taxon>Embryophyta</taxon>
        <taxon>Tracheophyta</taxon>
        <taxon>Spermatophyta</taxon>
        <taxon>Magnoliopsida</taxon>
        <taxon>eudicotyledons</taxon>
        <taxon>Gunneridae</taxon>
        <taxon>Pentapetalae</taxon>
        <taxon>rosids</taxon>
        <taxon>fabids</taxon>
        <taxon>Malpighiales</taxon>
        <taxon>Linaceae</taxon>
        <taxon>Linum</taxon>
    </lineage>
</organism>
<evidence type="ECO:0000313" key="3">
    <source>
        <dbReference type="Proteomes" id="UP001154282"/>
    </source>
</evidence>
<evidence type="ECO:0000313" key="2">
    <source>
        <dbReference type="EMBL" id="CAI0433492.1"/>
    </source>
</evidence>
<dbReference type="EMBL" id="CAMGYJ010000006">
    <property type="protein sequence ID" value="CAI0433492.1"/>
    <property type="molecule type" value="Genomic_DNA"/>
</dbReference>